<dbReference type="Proteomes" id="UP000275267">
    <property type="component" value="Unassembled WGS sequence"/>
</dbReference>
<evidence type="ECO:0000256" key="6">
    <source>
        <dbReference type="ARBA" id="ARBA00023242"/>
    </source>
</evidence>
<evidence type="ECO:0000259" key="12">
    <source>
        <dbReference type="SMART" id="SM01390"/>
    </source>
</evidence>
<feature type="chain" id="PRO_5018001612" description="U3 small nucleolar ribonucleoprotein protein IMP3" evidence="11">
    <location>
        <begin position="26"/>
        <end position="292"/>
    </location>
</feature>
<dbReference type="SUPFAM" id="SSF55174">
    <property type="entry name" value="Alpha-L RNA-binding motif"/>
    <property type="match status" value="1"/>
</dbReference>
<evidence type="ECO:0000256" key="9">
    <source>
        <dbReference type="ARBA" id="ARBA00072223"/>
    </source>
</evidence>
<dbReference type="Gene3D" id="3.10.290.10">
    <property type="entry name" value="RNA-binding S4 domain"/>
    <property type="match status" value="1"/>
</dbReference>
<dbReference type="CDD" id="cd00165">
    <property type="entry name" value="S4"/>
    <property type="match status" value="1"/>
</dbReference>
<evidence type="ECO:0000256" key="8">
    <source>
        <dbReference type="ARBA" id="ARBA00069727"/>
    </source>
</evidence>
<evidence type="ECO:0000256" key="2">
    <source>
        <dbReference type="ARBA" id="ARBA00007465"/>
    </source>
</evidence>
<feature type="domain" description="Small ribosomal subunit protein uS4 N-terminal" evidence="12">
    <location>
        <begin position="138"/>
        <end position="217"/>
    </location>
</feature>
<keyword evidence="5 10" id="KW-0694">RNA-binding</keyword>
<evidence type="ECO:0000256" key="4">
    <source>
        <dbReference type="ARBA" id="ARBA00022730"/>
    </source>
</evidence>
<keyword evidence="4" id="KW-0699">rRNA-binding</keyword>
<evidence type="ECO:0000256" key="5">
    <source>
        <dbReference type="ARBA" id="ARBA00022884"/>
    </source>
</evidence>
<dbReference type="FunFam" id="3.10.290.10:FF:000006">
    <property type="entry name" value="U3 small nucleolar ribonucleoprotein IMP3"/>
    <property type="match status" value="1"/>
</dbReference>
<name>A0A3L6PXY7_PANMI</name>
<dbReference type="PANTHER" id="PTHR11831">
    <property type="entry name" value="30S 40S RIBOSOMAL PROTEIN"/>
    <property type="match status" value="1"/>
</dbReference>
<dbReference type="InterPro" id="IPR001912">
    <property type="entry name" value="Ribosomal_uS4_N"/>
</dbReference>
<dbReference type="EMBL" id="PQIB02000015">
    <property type="protein sequence ID" value="RLM66528.1"/>
    <property type="molecule type" value="Genomic_DNA"/>
</dbReference>
<keyword evidence="11" id="KW-0732">Signal</keyword>
<dbReference type="AlphaFoldDB" id="A0A3L6PXY7"/>
<dbReference type="GO" id="GO:0034457">
    <property type="term" value="C:Mpp10 complex"/>
    <property type="evidence" value="ECO:0007669"/>
    <property type="project" value="TreeGrafter"/>
</dbReference>
<dbReference type="GO" id="GO:0005840">
    <property type="term" value="C:ribosome"/>
    <property type="evidence" value="ECO:0007669"/>
    <property type="project" value="UniProtKB-KW"/>
</dbReference>
<proteinExistence type="inferred from homology"/>
<keyword evidence="3" id="KW-0690">Ribosome biogenesis</keyword>
<gene>
    <name evidence="13" type="ORF">C2845_PM16G22920</name>
</gene>
<comment type="subcellular location">
    <subcellularLocation>
        <location evidence="1">Nucleus</location>
        <location evidence="1">Nucleolus</location>
    </subcellularLocation>
</comment>
<dbReference type="GO" id="GO:0006364">
    <property type="term" value="P:rRNA processing"/>
    <property type="evidence" value="ECO:0007669"/>
    <property type="project" value="TreeGrafter"/>
</dbReference>
<keyword evidence="14" id="KW-1185">Reference proteome</keyword>
<dbReference type="GO" id="GO:0019843">
    <property type="term" value="F:rRNA binding"/>
    <property type="evidence" value="ECO:0007669"/>
    <property type="project" value="UniProtKB-KW"/>
</dbReference>
<sequence length="292" mass="33077">MWWGRRAGPWSPAACVLIPARAVVGQAPNHRAAEVLPALSVVLAFSTARRSHAGGRGQGRWDHEFSITATANTLQPLALPGACPLPSDKKSAEFVESKLKFSFGERDSWRAGTATWAVAVHFFDAALQRGQGPLRMRKLAFHEQKLLRRTNFLHCKCDKGHREARVTQRYHIVERDDYKKYNGICLMVQKQVNTIKQMDPRDPCRIEMTDMLLDKLRGLATVMTRINMAEHLKEAVTYIEQGHVRVGPEVVTDPAFLVTRNMEDFITWVDSSKIKKKVMEYNDALDDYDAMA</sequence>
<accession>A0A3L6PXY7</accession>
<keyword evidence="7" id="KW-0687">Ribonucleoprotein</keyword>
<organism evidence="13 14">
    <name type="scientific">Panicum miliaceum</name>
    <name type="common">Proso millet</name>
    <name type="synonym">Broomcorn millet</name>
    <dbReference type="NCBI Taxonomy" id="4540"/>
    <lineage>
        <taxon>Eukaryota</taxon>
        <taxon>Viridiplantae</taxon>
        <taxon>Streptophyta</taxon>
        <taxon>Embryophyta</taxon>
        <taxon>Tracheophyta</taxon>
        <taxon>Spermatophyta</taxon>
        <taxon>Magnoliopsida</taxon>
        <taxon>Liliopsida</taxon>
        <taxon>Poales</taxon>
        <taxon>Poaceae</taxon>
        <taxon>PACMAD clade</taxon>
        <taxon>Panicoideae</taxon>
        <taxon>Panicodae</taxon>
        <taxon>Paniceae</taxon>
        <taxon>Panicinae</taxon>
        <taxon>Panicum</taxon>
        <taxon>Panicum sect. Panicum</taxon>
    </lineage>
</organism>
<evidence type="ECO:0000256" key="7">
    <source>
        <dbReference type="ARBA" id="ARBA00023274"/>
    </source>
</evidence>
<evidence type="ECO:0000256" key="11">
    <source>
        <dbReference type="SAM" id="SignalP"/>
    </source>
</evidence>
<reference evidence="14" key="1">
    <citation type="journal article" date="2019" name="Nat. Commun.">
        <title>The genome of broomcorn millet.</title>
        <authorList>
            <person name="Zou C."/>
            <person name="Miki D."/>
            <person name="Li D."/>
            <person name="Tang Q."/>
            <person name="Xiao L."/>
            <person name="Rajput S."/>
            <person name="Deng P."/>
            <person name="Jia W."/>
            <person name="Huang R."/>
            <person name="Zhang M."/>
            <person name="Sun Y."/>
            <person name="Hu J."/>
            <person name="Fu X."/>
            <person name="Schnable P.S."/>
            <person name="Li F."/>
            <person name="Zhang H."/>
            <person name="Feng B."/>
            <person name="Zhu X."/>
            <person name="Liu R."/>
            <person name="Schnable J.C."/>
            <person name="Zhu J.-K."/>
            <person name="Zhang H."/>
        </authorList>
    </citation>
    <scope>NUCLEOTIDE SEQUENCE [LARGE SCALE GENOMIC DNA]</scope>
</reference>
<evidence type="ECO:0000256" key="1">
    <source>
        <dbReference type="ARBA" id="ARBA00004604"/>
    </source>
</evidence>
<dbReference type="GO" id="GO:0042274">
    <property type="term" value="P:ribosomal small subunit biogenesis"/>
    <property type="evidence" value="ECO:0007669"/>
    <property type="project" value="TreeGrafter"/>
</dbReference>
<comment type="caution">
    <text evidence="13">The sequence shown here is derived from an EMBL/GenBank/DDBJ whole genome shotgun (WGS) entry which is preliminary data.</text>
</comment>
<comment type="similarity">
    <text evidence="2">Belongs to the universal ribosomal protein uS4 family.</text>
</comment>
<dbReference type="Pfam" id="PF00163">
    <property type="entry name" value="Ribosomal_S4"/>
    <property type="match status" value="1"/>
</dbReference>
<dbReference type="STRING" id="4540.A0A3L6PXY7"/>
<dbReference type="PANTHER" id="PTHR11831:SF1">
    <property type="entry name" value="U3 SMALL NUCLEOLAR RIBONUCLEOPROTEIN PROTEIN IMP3"/>
    <property type="match status" value="1"/>
</dbReference>
<dbReference type="GO" id="GO:0032040">
    <property type="term" value="C:small-subunit processome"/>
    <property type="evidence" value="ECO:0007669"/>
    <property type="project" value="TreeGrafter"/>
</dbReference>
<keyword evidence="6" id="KW-0539">Nucleus</keyword>
<evidence type="ECO:0000256" key="10">
    <source>
        <dbReference type="PROSITE-ProRule" id="PRU00182"/>
    </source>
</evidence>
<dbReference type="GO" id="GO:0030515">
    <property type="term" value="F:snoRNA binding"/>
    <property type="evidence" value="ECO:0007669"/>
    <property type="project" value="TreeGrafter"/>
</dbReference>
<dbReference type="OrthoDB" id="10248812at2759"/>
<dbReference type="InterPro" id="IPR022801">
    <property type="entry name" value="Ribosomal_uS4"/>
</dbReference>
<dbReference type="InterPro" id="IPR036986">
    <property type="entry name" value="S4_RNA-bd_sf"/>
</dbReference>
<feature type="signal peptide" evidence="11">
    <location>
        <begin position="1"/>
        <end position="25"/>
    </location>
</feature>
<dbReference type="PROSITE" id="PS50889">
    <property type="entry name" value="S4"/>
    <property type="match status" value="1"/>
</dbReference>
<protein>
    <recommendedName>
        <fullName evidence="8">U3 small nucleolar ribonucleoprotein protein IMP3</fullName>
    </recommendedName>
    <alternativeName>
        <fullName evidence="9">U3 small nucleolar ribonucleoprotein protein imp3</fullName>
    </alternativeName>
</protein>
<evidence type="ECO:0000313" key="14">
    <source>
        <dbReference type="Proteomes" id="UP000275267"/>
    </source>
</evidence>
<evidence type="ECO:0000313" key="13">
    <source>
        <dbReference type="EMBL" id="RLM66528.1"/>
    </source>
</evidence>
<dbReference type="SMART" id="SM01390">
    <property type="entry name" value="Ribosomal_S4"/>
    <property type="match status" value="1"/>
</dbReference>
<evidence type="ECO:0000256" key="3">
    <source>
        <dbReference type="ARBA" id="ARBA00022517"/>
    </source>
</evidence>